<feature type="region of interest" description="Disordered" evidence="1">
    <location>
        <begin position="234"/>
        <end position="258"/>
    </location>
</feature>
<gene>
    <name evidence="2" type="ORF">PR048_028023</name>
</gene>
<protein>
    <submittedName>
        <fullName evidence="2">Uncharacterized protein</fullName>
    </submittedName>
</protein>
<feature type="region of interest" description="Disordered" evidence="1">
    <location>
        <begin position="195"/>
        <end position="218"/>
    </location>
</feature>
<organism evidence="2 3">
    <name type="scientific">Dryococelus australis</name>
    <dbReference type="NCBI Taxonomy" id="614101"/>
    <lineage>
        <taxon>Eukaryota</taxon>
        <taxon>Metazoa</taxon>
        <taxon>Ecdysozoa</taxon>
        <taxon>Arthropoda</taxon>
        <taxon>Hexapoda</taxon>
        <taxon>Insecta</taxon>
        <taxon>Pterygota</taxon>
        <taxon>Neoptera</taxon>
        <taxon>Polyneoptera</taxon>
        <taxon>Phasmatodea</taxon>
        <taxon>Verophasmatodea</taxon>
        <taxon>Anareolatae</taxon>
        <taxon>Phasmatidae</taxon>
        <taxon>Eurycanthinae</taxon>
        <taxon>Dryococelus</taxon>
    </lineage>
</organism>
<accession>A0ABQ9GI55</accession>
<feature type="compositionally biased region" description="Basic residues" evidence="1">
    <location>
        <begin position="196"/>
        <end position="206"/>
    </location>
</feature>
<proteinExistence type="predicted"/>
<feature type="compositionally biased region" description="Polar residues" evidence="1">
    <location>
        <begin position="235"/>
        <end position="247"/>
    </location>
</feature>
<reference evidence="2 3" key="1">
    <citation type="submission" date="2023-02" db="EMBL/GenBank/DDBJ databases">
        <title>LHISI_Scaffold_Assembly.</title>
        <authorList>
            <person name="Stuart O.P."/>
            <person name="Cleave R."/>
            <person name="Magrath M.J.L."/>
            <person name="Mikheyev A.S."/>
        </authorList>
    </citation>
    <scope>NUCLEOTIDE SEQUENCE [LARGE SCALE GENOMIC DNA]</scope>
    <source>
        <strain evidence="2">Daus_M_001</strain>
        <tissue evidence="2">Leg muscle</tissue>
    </source>
</reference>
<sequence length="344" mass="37659">MSGSDLMQRLARILLTQHVMPAAATGTEKYASRNMLRAKGCIIFLTEQLVDFSCAAVYPILAEEIRQKQEDNRIPRFSPQDLTYAKNMGRGPKWAPAIIVELSGLLSYRMITNNEVQIGQHVDQLLPKHPTAGNKNKHPSNLSSVVMRKDHVPRRHLQELGAVLRQARLRHEAPACHVPAFSSNIIRNSEKVLTKNVRRGRQHRQHSPPTASSSFATYPTPLSIAPAVSAMAENADTSAAGSESGSMENEAGVGGGAPGPGDLLLSSLGVLEKKPVPNSTRLMGELRSGMEVEQHGRQRGHDLAKESLVVANFTVLCRNASIVWYIGGDDWDLKISVVPGRYTR</sequence>
<feature type="compositionally biased region" description="Polar residues" evidence="1">
    <location>
        <begin position="207"/>
        <end position="217"/>
    </location>
</feature>
<evidence type="ECO:0000313" key="3">
    <source>
        <dbReference type="Proteomes" id="UP001159363"/>
    </source>
</evidence>
<name>A0ABQ9GI55_9NEOP</name>
<evidence type="ECO:0000256" key="1">
    <source>
        <dbReference type="SAM" id="MobiDB-lite"/>
    </source>
</evidence>
<keyword evidence="3" id="KW-1185">Reference proteome</keyword>
<comment type="caution">
    <text evidence="2">The sequence shown here is derived from an EMBL/GenBank/DDBJ whole genome shotgun (WGS) entry which is preliminary data.</text>
</comment>
<dbReference type="EMBL" id="JARBHB010000012">
    <property type="protein sequence ID" value="KAJ8871696.1"/>
    <property type="molecule type" value="Genomic_DNA"/>
</dbReference>
<evidence type="ECO:0000313" key="2">
    <source>
        <dbReference type="EMBL" id="KAJ8871696.1"/>
    </source>
</evidence>
<dbReference type="Proteomes" id="UP001159363">
    <property type="component" value="Chromosome 11"/>
</dbReference>